<evidence type="ECO:0000259" key="8">
    <source>
        <dbReference type="Pfam" id="PF03458"/>
    </source>
</evidence>
<comment type="caution">
    <text evidence="9">The sequence shown here is derived from an EMBL/GenBank/DDBJ whole genome shotgun (WGS) entry which is preliminary data.</text>
</comment>
<feature type="domain" description="Glycine transporter" evidence="8">
    <location>
        <begin position="94"/>
        <end position="166"/>
    </location>
</feature>
<organism evidence="9 10">
    <name type="scientific">Pseudahrensia aquimaris</name>
    <dbReference type="NCBI Taxonomy" id="744461"/>
    <lineage>
        <taxon>Bacteria</taxon>
        <taxon>Pseudomonadati</taxon>
        <taxon>Pseudomonadota</taxon>
        <taxon>Alphaproteobacteria</taxon>
        <taxon>Hyphomicrobiales</taxon>
        <taxon>Ahrensiaceae</taxon>
        <taxon>Pseudahrensia</taxon>
    </lineage>
</organism>
<sequence length="207" mass="22022">MESFLPTLAQLGTAVFAVSGALAGLRNRLDIVGVTFVATLTGIGGGTARDLLLGDTPLAWIKDPTDLFICIAIAILVATLNKPLLGRRLAGLYFADALGLALFAVLGAAKAETLNAHPFICVLLGAMTASFGGIIRDVVCNDTPVFLQEEIYITAALAGAALYIILPQSIGFELRASAGFVFAFALRMLAIRYNWSLPFPRYDDEQR</sequence>
<name>A0ABW3FE44_9HYPH</name>
<keyword evidence="4 7" id="KW-0812">Transmembrane</keyword>
<reference evidence="10" key="1">
    <citation type="journal article" date="2019" name="Int. J. Syst. Evol. Microbiol.">
        <title>The Global Catalogue of Microorganisms (GCM) 10K type strain sequencing project: providing services to taxonomists for standard genome sequencing and annotation.</title>
        <authorList>
            <consortium name="The Broad Institute Genomics Platform"/>
            <consortium name="The Broad Institute Genome Sequencing Center for Infectious Disease"/>
            <person name="Wu L."/>
            <person name="Ma J."/>
        </authorList>
    </citation>
    <scope>NUCLEOTIDE SEQUENCE [LARGE SCALE GENOMIC DNA]</scope>
    <source>
        <strain evidence="10">CCUG 60023</strain>
    </source>
</reference>
<dbReference type="PANTHER" id="PTHR30506:SF3">
    <property type="entry name" value="UPF0126 INNER MEMBRANE PROTEIN YADS-RELATED"/>
    <property type="match status" value="1"/>
</dbReference>
<feature type="transmembrane region" description="Helical" evidence="7">
    <location>
        <begin position="117"/>
        <end position="139"/>
    </location>
</feature>
<evidence type="ECO:0000256" key="7">
    <source>
        <dbReference type="SAM" id="Phobius"/>
    </source>
</evidence>
<proteinExistence type="inferred from homology"/>
<dbReference type="PANTHER" id="PTHR30506">
    <property type="entry name" value="INNER MEMBRANE PROTEIN"/>
    <property type="match status" value="1"/>
</dbReference>
<evidence type="ECO:0000256" key="2">
    <source>
        <dbReference type="ARBA" id="ARBA00008193"/>
    </source>
</evidence>
<evidence type="ECO:0000256" key="4">
    <source>
        <dbReference type="ARBA" id="ARBA00022692"/>
    </source>
</evidence>
<keyword evidence="10" id="KW-1185">Reference proteome</keyword>
<protein>
    <submittedName>
        <fullName evidence="9">Trimeric intracellular cation channel family protein</fullName>
    </submittedName>
</protein>
<evidence type="ECO:0000256" key="1">
    <source>
        <dbReference type="ARBA" id="ARBA00004651"/>
    </source>
</evidence>
<comment type="similarity">
    <text evidence="2">Belongs to the UPF0126 family.</text>
</comment>
<comment type="subcellular location">
    <subcellularLocation>
        <location evidence="1">Cell membrane</location>
        <topology evidence="1">Multi-pass membrane protein</topology>
    </subcellularLocation>
</comment>
<feature type="transmembrane region" description="Helical" evidence="7">
    <location>
        <begin position="151"/>
        <end position="170"/>
    </location>
</feature>
<evidence type="ECO:0000313" key="9">
    <source>
        <dbReference type="EMBL" id="MFD0916450.1"/>
    </source>
</evidence>
<evidence type="ECO:0000313" key="10">
    <source>
        <dbReference type="Proteomes" id="UP001597101"/>
    </source>
</evidence>
<feature type="transmembrane region" description="Helical" evidence="7">
    <location>
        <begin position="176"/>
        <end position="195"/>
    </location>
</feature>
<keyword evidence="5 7" id="KW-1133">Transmembrane helix</keyword>
<accession>A0ABW3FE44</accession>
<gene>
    <name evidence="9" type="ORF">ACFQ14_08530</name>
</gene>
<keyword evidence="3" id="KW-1003">Cell membrane</keyword>
<evidence type="ECO:0000256" key="3">
    <source>
        <dbReference type="ARBA" id="ARBA00022475"/>
    </source>
</evidence>
<dbReference type="InterPro" id="IPR005115">
    <property type="entry name" value="Gly_transporter"/>
</dbReference>
<evidence type="ECO:0000256" key="6">
    <source>
        <dbReference type="ARBA" id="ARBA00023136"/>
    </source>
</evidence>
<dbReference type="EMBL" id="JBHTJV010000005">
    <property type="protein sequence ID" value="MFD0916450.1"/>
    <property type="molecule type" value="Genomic_DNA"/>
</dbReference>
<dbReference type="Proteomes" id="UP001597101">
    <property type="component" value="Unassembled WGS sequence"/>
</dbReference>
<dbReference type="Pfam" id="PF03458">
    <property type="entry name" value="Gly_transporter"/>
    <property type="match status" value="2"/>
</dbReference>
<dbReference type="RefSeq" id="WP_377212304.1">
    <property type="nucleotide sequence ID" value="NZ_JBHTJV010000005.1"/>
</dbReference>
<feature type="transmembrane region" description="Helical" evidence="7">
    <location>
        <begin position="92"/>
        <end position="111"/>
    </location>
</feature>
<keyword evidence="6 7" id="KW-0472">Membrane</keyword>
<evidence type="ECO:0000256" key="5">
    <source>
        <dbReference type="ARBA" id="ARBA00022989"/>
    </source>
</evidence>
<feature type="domain" description="Glycine transporter" evidence="8">
    <location>
        <begin position="10"/>
        <end position="80"/>
    </location>
</feature>